<dbReference type="SUPFAM" id="SSF54001">
    <property type="entry name" value="Cysteine proteinases"/>
    <property type="match status" value="1"/>
</dbReference>
<dbReference type="Gene3D" id="2.60.120.1130">
    <property type="match status" value="1"/>
</dbReference>
<dbReference type="Gene3D" id="2.60.40.3140">
    <property type="match status" value="1"/>
</dbReference>
<keyword evidence="1" id="KW-0732">Signal</keyword>
<dbReference type="AlphaFoldDB" id="A0A9W6B814"/>
<dbReference type="InterPro" id="IPR002931">
    <property type="entry name" value="Transglutaminase-like"/>
</dbReference>
<feature type="chain" id="PRO_5040765382" description="Transglutaminase-like domain-containing protein" evidence="1">
    <location>
        <begin position="21"/>
        <end position="640"/>
    </location>
</feature>
<evidence type="ECO:0000313" key="4">
    <source>
        <dbReference type="Proteomes" id="UP001143545"/>
    </source>
</evidence>
<keyword evidence="4" id="KW-1185">Reference proteome</keyword>
<dbReference type="Proteomes" id="UP001143545">
    <property type="component" value="Unassembled WGS sequence"/>
</dbReference>
<sequence length="640" mass="74391">MNKRLIAISLFSLAFLSLHAQKKLKISDEQIAHASELKKQFTDDDLALDYFENNISFHFNSGKQLVVVTEATSQSIYNIGNRADIPIYEFYNSESEITKFEATRSEKKKKILLKTKDEIFNSNGIFHQDVLVKHCDIDFPLFGSKYDIYITKKYKDIKYFTTISFMEKYPIETHKIYINVPSWLDIEFKEMNFEGFDIQKTVTPTNIGTLYTYTAKNLPAQYKEKKMLGYSYIYPHLLVLAKSQSKNNKKVRLFESTADQYAWYKSLTDELKNNHSVFAAKVAELTKDATTDEEKIKNIFYWVQDNIRYIAFEDGIAGFKPDEASNVFTNRYGDCKGMANLTKNMLTEAGFDARLCWIGTNHIAYDYSTPNLAVDNHMICAVKYHDSFVFLDGTEDYNVFGEYANRIQNRQVLIEDGDNYILERIPDVKSEHNKNASVIQLTLDGEQLTGKAHKQLQGESRTSLLQYFHTIENNNKEDFLKYFLSFYDNGNVSIANPVTSDLTDREANIVIDYDITLDSFVTSYDKDLYITMEYENIYSSYDFEKRKTDYSLYYKKNIEDVVELTIPAGYKVTYLPKAIEINNPDFAISLGYEQKGDKVVYTKKFAFHKDKIAKENFAAWNEFHKQLTNMYQETITLTKI</sequence>
<name>A0A9W6B814_9FLAO</name>
<gene>
    <name evidence="3" type="ORF">NBRC110019_20490</name>
</gene>
<evidence type="ECO:0000313" key="3">
    <source>
        <dbReference type="EMBL" id="GLB53009.1"/>
    </source>
</evidence>
<dbReference type="InterPro" id="IPR038765">
    <property type="entry name" value="Papain-like_cys_pep_sf"/>
</dbReference>
<reference evidence="3" key="1">
    <citation type="submission" date="2022-07" db="EMBL/GenBank/DDBJ databases">
        <title>Taxonomy of Novel Oxalotrophic and Methylotrophic Bacteria.</title>
        <authorList>
            <person name="Sahin N."/>
            <person name="Tani A."/>
        </authorList>
    </citation>
    <scope>NUCLEOTIDE SEQUENCE</scope>
    <source>
        <strain evidence="3">AM327</strain>
    </source>
</reference>
<protein>
    <recommendedName>
        <fullName evidence="2">Transglutaminase-like domain-containing protein</fullName>
    </recommendedName>
</protein>
<feature type="signal peptide" evidence="1">
    <location>
        <begin position="1"/>
        <end position="20"/>
    </location>
</feature>
<evidence type="ECO:0000259" key="2">
    <source>
        <dbReference type="Pfam" id="PF01841"/>
    </source>
</evidence>
<dbReference type="EMBL" id="BRVP01000013">
    <property type="protein sequence ID" value="GLB53009.1"/>
    <property type="molecule type" value="Genomic_DNA"/>
</dbReference>
<feature type="domain" description="Transglutaminase-like" evidence="2">
    <location>
        <begin position="282"/>
        <end position="357"/>
    </location>
</feature>
<accession>A0A9W6B814</accession>
<evidence type="ECO:0000256" key="1">
    <source>
        <dbReference type="SAM" id="SignalP"/>
    </source>
</evidence>
<dbReference type="Gene3D" id="3.10.620.30">
    <property type="match status" value="1"/>
</dbReference>
<dbReference type="RefSeq" id="WP_281754633.1">
    <property type="nucleotide sequence ID" value="NZ_BRVP01000013.1"/>
</dbReference>
<dbReference type="Pfam" id="PF01841">
    <property type="entry name" value="Transglut_core"/>
    <property type="match status" value="1"/>
</dbReference>
<comment type="caution">
    <text evidence="3">The sequence shown here is derived from an EMBL/GenBank/DDBJ whole genome shotgun (WGS) entry which is preliminary data.</text>
</comment>
<organism evidence="3 4">
    <name type="scientific">Neptunitalea chrysea</name>
    <dbReference type="NCBI Taxonomy" id="1647581"/>
    <lineage>
        <taxon>Bacteria</taxon>
        <taxon>Pseudomonadati</taxon>
        <taxon>Bacteroidota</taxon>
        <taxon>Flavobacteriia</taxon>
        <taxon>Flavobacteriales</taxon>
        <taxon>Flavobacteriaceae</taxon>
        <taxon>Neptunitalea</taxon>
    </lineage>
</organism>
<proteinExistence type="predicted"/>